<comment type="caution">
    <text evidence="5">The sequence shown here is derived from an EMBL/GenBank/DDBJ whole genome shotgun (WGS) entry which is preliminary data.</text>
</comment>
<gene>
    <name evidence="5" type="ORF">B0I35DRAFT_407815</name>
</gene>
<sequence length="329" mass="35750">MGALWLLNFVLLAIPIGTTLGVLLGLQASRESPLFEGDPGFGSGNGPGRGPLRDNSVTKQDPLCNQNVGVSPLSQGDHYTLNPNPWGWTVGDPGNICLNYTTFNNETYATRHTAPEWSVTWNYRYDDQAVHAFPNALLAVPSLPARISDIRGIGVDLEWSYAVGNVTGDPGTSFSASEIEEHTISTNVALDIFLDSERDRSSNTTRASTEIMVWFARFGQYTLAVGEESLGVGSVANKTLDDVVFSLYNGENQYGQRVLTWVAEEPKERFNGDIFVLVDELLSMDRAGFPSSTDYIGYISVGTEAYATTDSALTFHASNLAIDLQLADS</sequence>
<dbReference type="AlphaFoldDB" id="A0A8K0STR3"/>
<feature type="signal peptide" evidence="4">
    <location>
        <begin position="1"/>
        <end position="21"/>
    </location>
</feature>
<evidence type="ECO:0000256" key="1">
    <source>
        <dbReference type="ARBA" id="ARBA00005519"/>
    </source>
</evidence>
<dbReference type="Pfam" id="PF01670">
    <property type="entry name" value="Glyco_hydro_12"/>
    <property type="match status" value="1"/>
</dbReference>
<evidence type="ECO:0000256" key="3">
    <source>
        <dbReference type="SAM" id="MobiDB-lite"/>
    </source>
</evidence>
<dbReference type="GO" id="GO:0008810">
    <property type="term" value="F:cellulase activity"/>
    <property type="evidence" value="ECO:0007669"/>
    <property type="project" value="InterPro"/>
</dbReference>
<dbReference type="SUPFAM" id="SSF49899">
    <property type="entry name" value="Concanavalin A-like lectins/glucanases"/>
    <property type="match status" value="1"/>
</dbReference>
<dbReference type="InterPro" id="IPR013319">
    <property type="entry name" value="GH11/12"/>
</dbReference>
<evidence type="ECO:0000313" key="5">
    <source>
        <dbReference type="EMBL" id="KAH7320773.1"/>
    </source>
</evidence>
<comment type="similarity">
    <text evidence="1 2">Belongs to the glycosyl hydrolase 12 (cellulase H) family.</text>
</comment>
<evidence type="ECO:0000313" key="6">
    <source>
        <dbReference type="Proteomes" id="UP000813444"/>
    </source>
</evidence>
<keyword evidence="4" id="KW-0732">Signal</keyword>
<dbReference type="Proteomes" id="UP000813444">
    <property type="component" value="Unassembled WGS sequence"/>
</dbReference>
<dbReference type="InterPro" id="IPR013320">
    <property type="entry name" value="ConA-like_dom_sf"/>
</dbReference>
<reference evidence="5" key="1">
    <citation type="journal article" date="2021" name="Nat. Commun.">
        <title>Genetic determinants of endophytism in the Arabidopsis root mycobiome.</title>
        <authorList>
            <person name="Mesny F."/>
            <person name="Miyauchi S."/>
            <person name="Thiergart T."/>
            <person name="Pickel B."/>
            <person name="Atanasova L."/>
            <person name="Karlsson M."/>
            <person name="Huettel B."/>
            <person name="Barry K.W."/>
            <person name="Haridas S."/>
            <person name="Chen C."/>
            <person name="Bauer D."/>
            <person name="Andreopoulos W."/>
            <person name="Pangilinan J."/>
            <person name="LaButti K."/>
            <person name="Riley R."/>
            <person name="Lipzen A."/>
            <person name="Clum A."/>
            <person name="Drula E."/>
            <person name="Henrissat B."/>
            <person name="Kohler A."/>
            <person name="Grigoriev I.V."/>
            <person name="Martin F.M."/>
            <person name="Hacquard S."/>
        </authorList>
    </citation>
    <scope>NUCLEOTIDE SEQUENCE</scope>
    <source>
        <strain evidence="5">MPI-CAGE-CH-0235</strain>
    </source>
</reference>
<dbReference type="OrthoDB" id="89349at2759"/>
<dbReference type="Gene3D" id="2.60.120.180">
    <property type="match status" value="1"/>
</dbReference>
<accession>A0A8K0STR3</accession>
<feature type="chain" id="PRO_5035470882" evidence="4">
    <location>
        <begin position="22"/>
        <end position="329"/>
    </location>
</feature>
<keyword evidence="2" id="KW-0624">Polysaccharide degradation</keyword>
<keyword evidence="6" id="KW-1185">Reference proteome</keyword>
<dbReference type="PANTHER" id="PTHR34002">
    <property type="entry name" value="BLR1656 PROTEIN"/>
    <property type="match status" value="1"/>
</dbReference>
<dbReference type="PANTHER" id="PTHR34002:SF9">
    <property type="entry name" value="XYLOGLUCAN-SPECIFIC ENDO-BETA-1,4-GLUCANASE A"/>
    <property type="match status" value="1"/>
</dbReference>
<dbReference type="EMBL" id="JAGPNK010000005">
    <property type="protein sequence ID" value="KAH7320773.1"/>
    <property type="molecule type" value="Genomic_DNA"/>
</dbReference>
<keyword evidence="2" id="KW-0378">Hydrolase</keyword>
<evidence type="ECO:0000256" key="2">
    <source>
        <dbReference type="RuleBase" id="RU361163"/>
    </source>
</evidence>
<proteinExistence type="inferred from homology"/>
<organism evidence="5 6">
    <name type="scientific">Stachybotrys elegans</name>
    <dbReference type="NCBI Taxonomy" id="80388"/>
    <lineage>
        <taxon>Eukaryota</taxon>
        <taxon>Fungi</taxon>
        <taxon>Dikarya</taxon>
        <taxon>Ascomycota</taxon>
        <taxon>Pezizomycotina</taxon>
        <taxon>Sordariomycetes</taxon>
        <taxon>Hypocreomycetidae</taxon>
        <taxon>Hypocreales</taxon>
        <taxon>Stachybotryaceae</taxon>
        <taxon>Stachybotrys</taxon>
    </lineage>
</organism>
<feature type="region of interest" description="Disordered" evidence="3">
    <location>
        <begin position="35"/>
        <end position="57"/>
    </location>
</feature>
<protein>
    <submittedName>
        <fullName evidence="5">Concanavalin A-like lectin/glucanase domain-containing protein</fullName>
    </submittedName>
</protein>
<keyword evidence="2" id="KW-0326">Glycosidase</keyword>
<keyword evidence="2" id="KW-0119">Carbohydrate metabolism</keyword>
<evidence type="ECO:0000256" key="4">
    <source>
        <dbReference type="SAM" id="SignalP"/>
    </source>
</evidence>
<dbReference type="InterPro" id="IPR002594">
    <property type="entry name" value="GH12"/>
</dbReference>
<name>A0A8K0STR3_9HYPO</name>
<feature type="compositionally biased region" description="Gly residues" evidence="3">
    <location>
        <begin position="39"/>
        <end position="49"/>
    </location>
</feature>
<dbReference type="GO" id="GO:0000272">
    <property type="term" value="P:polysaccharide catabolic process"/>
    <property type="evidence" value="ECO:0007669"/>
    <property type="project" value="UniProtKB-KW"/>
</dbReference>